<reference evidence="2 3" key="1">
    <citation type="submission" date="2017-06" db="EMBL/GenBank/DDBJ databases">
        <authorList>
            <person name="Kim H.J."/>
            <person name="Triplett B.A."/>
        </authorList>
    </citation>
    <scope>NUCLEOTIDE SEQUENCE [LARGE SCALE GENOMIC DNA]</scope>
    <source>
        <strain evidence="2 3">CGMCC 4.1858</strain>
    </source>
</reference>
<evidence type="ECO:0000259" key="1">
    <source>
        <dbReference type="Pfam" id="PF04149"/>
    </source>
</evidence>
<dbReference type="RefSeq" id="WP_089222514.1">
    <property type="nucleotide sequence ID" value="NZ_FZOF01000002.1"/>
</dbReference>
<dbReference type="EMBL" id="FZOF01000002">
    <property type="protein sequence ID" value="SNS02796.1"/>
    <property type="molecule type" value="Genomic_DNA"/>
</dbReference>
<organism evidence="2 3">
    <name type="scientific">Actinacidiphila glaucinigra</name>
    <dbReference type="NCBI Taxonomy" id="235986"/>
    <lineage>
        <taxon>Bacteria</taxon>
        <taxon>Bacillati</taxon>
        <taxon>Actinomycetota</taxon>
        <taxon>Actinomycetes</taxon>
        <taxon>Kitasatosporales</taxon>
        <taxon>Streptomycetaceae</taxon>
        <taxon>Actinacidiphila</taxon>
    </lineage>
</organism>
<dbReference type="AlphaFoldDB" id="A0A239B493"/>
<gene>
    <name evidence="2" type="ORF">SAMN05216252_102376</name>
</gene>
<evidence type="ECO:0000313" key="3">
    <source>
        <dbReference type="Proteomes" id="UP000198280"/>
    </source>
</evidence>
<keyword evidence="3" id="KW-1185">Reference proteome</keyword>
<proteinExistence type="predicted"/>
<evidence type="ECO:0000313" key="2">
    <source>
        <dbReference type="EMBL" id="SNS02796.1"/>
    </source>
</evidence>
<name>A0A239B493_9ACTN</name>
<dbReference type="Proteomes" id="UP000198280">
    <property type="component" value="Unassembled WGS sequence"/>
</dbReference>
<protein>
    <recommendedName>
        <fullName evidence="1">DUF397 domain-containing protein</fullName>
    </recommendedName>
</protein>
<dbReference type="InterPro" id="IPR007278">
    <property type="entry name" value="DUF397"/>
</dbReference>
<dbReference type="Pfam" id="PF04149">
    <property type="entry name" value="DUF397"/>
    <property type="match status" value="1"/>
</dbReference>
<accession>A0A239B493</accession>
<feature type="domain" description="DUF397" evidence="1">
    <location>
        <begin position="5"/>
        <end position="57"/>
    </location>
</feature>
<sequence>MTSRLAWYKSSFSGSEGGACVEVARAPGAVHVRDSKDPAGPALAFTGEAWTAFVAFVADNTGTPGRVIGRSRFVPSA</sequence>
<dbReference type="OrthoDB" id="4562195at2"/>